<evidence type="ECO:0000313" key="2">
    <source>
        <dbReference type="RefSeq" id="XP_009783050.1"/>
    </source>
</evidence>
<dbReference type="InterPro" id="IPR043502">
    <property type="entry name" value="DNA/RNA_pol_sf"/>
</dbReference>
<reference evidence="1" key="1">
    <citation type="journal article" date="2013" name="Genome Biol.">
        <title>Reference genomes and transcriptomes of Nicotiana sylvestris and Nicotiana tomentosiformis.</title>
        <authorList>
            <person name="Sierro N."/>
            <person name="Battey J.N."/>
            <person name="Ouadi S."/>
            <person name="Bovet L."/>
            <person name="Goepfert S."/>
            <person name="Bakaher N."/>
            <person name="Peitsch M.C."/>
            <person name="Ivanov N.V."/>
        </authorList>
    </citation>
    <scope>NUCLEOTIDE SEQUENCE [LARGE SCALE GENOMIC DNA]</scope>
</reference>
<protein>
    <submittedName>
        <fullName evidence="2">Uncharacterized protein LOC104231698</fullName>
    </submittedName>
</protein>
<dbReference type="Proteomes" id="UP000189701">
    <property type="component" value="Unplaced"/>
</dbReference>
<keyword evidence="1" id="KW-1185">Reference proteome</keyword>
<name>A0A1U7X9D2_NICSY</name>
<dbReference type="STRING" id="4096.A0A1U7X9D2"/>
<dbReference type="PANTHER" id="PTHR11439:SF469">
    <property type="entry name" value="REVERSE TRANSCRIPTASE TY1_COPIA-TYPE DOMAIN-CONTAINING PROTEIN"/>
    <property type="match status" value="1"/>
</dbReference>
<dbReference type="SUPFAM" id="SSF56672">
    <property type="entry name" value="DNA/RNA polymerases"/>
    <property type="match status" value="1"/>
</dbReference>
<gene>
    <name evidence="2" type="primary">LOC104231698</name>
</gene>
<proteinExistence type="predicted"/>
<dbReference type="PANTHER" id="PTHR11439">
    <property type="entry name" value="GAG-POL-RELATED RETROTRANSPOSON"/>
    <property type="match status" value="1"/>
</dbReference>
<evidence type="ECO:0000313" key="1">
    <source>
        <dbReference type="Proteomes" id="UP000189701"/>
    </source>
</evidence>
<dbReference type="CDD" id="cd09272">
    <property type="entry name" value="RNase_HI_RT_Ty1"/>
    <property type="match status" value="1"/>
</dbReference>
<dbReference type="eggNOG" id="KOG0017">
    <property type="taxonomic scope" value="Eukaryota"/>
</dbReference>
<sequence>MLSSLVLFIEIANLKSFLDKQLSIKDLGRLHYFLGLEVLYKSDGVIISQRKFTLDLLKEYDCFDYSNLSSPLDPAVKLKADEGGLLLVILFWLETVPLAGNPRNKKPFPCPQLKKYRSLRKLVGELVWLIRLFEEFTIPQSSPITVFCDSQSAIHIAHNPVFHERTEHIEVDCHFVMNKLQEGLISLQHVATTDQLADILTKALTGVKHNVVLGKLVVRSSHPT</sequence>
<accession>A0A1U7X9D2</accession>
<reference evidence="2" key="2">
    <citation type="submission" date="2025-08" db="UniProtKB">
        <authorList>
            <consortium name="RefSeq"/>
        </authorList>
    </citation>
    <scope>IDENTIFICATION</scope>
    <source>
        <tissue evidence="2">Leaf</tissue>
    </source>
</reference>
<dbReference type="AlphaFoldDB" id="A0A1U7X9D2"/>
<dbReference type="RefSeq" id="XP_009783050.1">
    <property type="nucleotide sequence ID" value="XM_009784748.1"/>
</dbReference>
<organism evidence="1 2">
    <name type="scientific">Nicotiana sylvestris</name>
    <name type="common">Wood tobacco</name>
    <name type="synonym">South American tobacco</name>
    <dbReference type="NCBI Taxonomy" id="4096"/>
    <lineage>
        <taxon>Eukaryota</taxon>
        <taxon>Viridiplantae</taxon>
        <taxon>Streptophyta</taxon>
        <taxon>Embryophyta</taxon>
        <taxon>Tracheophyta</taxon>
        <taxon>Spermatophyta</taxon>
        <taxon>Magnoliopsida</taxon>
        <taxon>eudicotyledons</taxon>
        <taxon>Gunneridae</taxon>
        <taxon>Pentapetalae</taxon>
        <taxon>asterids</taxon>
        <taxon>lamiids</taxon>
        <taxon>Solanales</taxon>
        <taxon>Solanaceae</taxon>
        <taxon>Nicotianoideae</taxon>
        <taxon>Nicotianeae</taxon>
        <taxon>Nicotiana</taxon>
    </lineage>
</organism>